<dbReference type="Proteomes" id="UP000199707">
    <property type="component" value="Unassembled WGS sequence"/>
</dbReference>
<evidence type="ECO:0000313" key="2">
    <source>
        <dbReference type="EMBL" id="SCX33817.1"/>
    </source>
</evidence>
<feature type="region of interest" description="Disordered" evidence="1">
    <location>
        <begin position="1"/>
        <end position="26"/>
    </location>
</feature>
<reference evidence="3" key="1">
    <citation type="submission" date="2016-10" db="EMBL/GenBank/DDBJ databases">
        <authorList>
            <person name="Varghese N."/>
            <person name="Submissions S."/>
        </authorList>
    </citation>
    <scope>NUCLEOTIDE SEQUENCE [LARGE SCALE GENOMIC DNA]</scope>
    <source>
        <strain evidence="3">UNC267MFSha1.1M11</strain>
    </source>
</reference>
<evidence type="ECO:0000313" key="3">
    <source>
        <dbReference type="Proteomes" id="UP000199707"/>
    </source>
</evidence>
<dbReference type="STRING" id="1502745.SAMN02799620_06068"/>
<evidence type="ECO:0000256" key="1">
    <source>
        <dbReference type="SAM" id="MobiDB-lite"/>
    </source>
</evidence>
<dbReference type="AlphaFoldDB" id="A0A1G4X1B2"/>
<proteinExistence type="predicted"/>
<dbReference type="EMBL" id="FMUB01000019">
    <property type="protein sequence ID" value="SCX33817.1"/>
    <property type="molecule type" value="Genomic_DNA"/>
</dbReference>
<name>A0A1G4X1B2_9MYCO</name>
<sequence>MGLAGVPSAARGMTSFADGPKSTPHGVVRQALDGVESGAGEVLADDFTRQAKAEPGTQLAVGHHCEPWHTTLYGASWATMT</sequence>
<gene>
    <name evidence="2" type="ORF">SAMN02799620_06068</name>
</gene>
<protein>
    <submittedName>
        <fullName evidence="2">Uncharacterized protein</fullName>
    </submittedName>
</protein>
<organism evidence="2 3">
    <name type="scientific">Mycolicibacterium fluoranthenivorans</name>
    <dbReference type="NCBI Taxonomy" id="258505"/>
    <lineage>
        <taxon>Bacteria</taxon>
        <taxon>Bacillati</taxon>
        <taxon>Actinomycetota</taxon>
        <taxon>Actinomycetes</taxon>
        <taxon>Mycobacteriales</taxon>
        <taxon>Mycobacteriaceae</taxon>
        <taxon>Mycolicibacterium</taxon>
    </lineage>
</organism>
<accession>A0A1G4X1B2</accession>